<dbReference type="WBParaSite" id="sdigi.contig2.g268.t1">
    <property type="protein sequence ID" value="sdigi.contig2.g268.t1"/>
    <property type="gene ID" value="sdigi.contig2.g268"/>
</dbReference>
<proteinExistence type="inferred from homology"/>
<dbReference type="PANTHER" id="PTHR12860">
    <property type="entry name" value="SIGNAL RECOGNITION PARTICLE 68 KDA PROTEIN"/>
    <property type="match status" value="1"/>
</dbReference>
<evidence type="ECO:0000256" key="12">
    <source>
        <dbReference type="PIRNR" id="PIRNR038995"/>
    </source>
</evidence>
<evidence type="ECO:0000313" key="16">
    <source>
        <dbReference type="WBParaSite" id="sdigi.contig2.g268.t1"/>
    </source>
</evidence>
<evidence type="ECO:0000256" key="2">
    <source>
        <dbReference type="ARBA" id="ARBA00004496"/>
    </source>
</evidence>
<dbReference type="CDD" id="cd15481">
    <property type="entry name" value="SRP68-RBD"/>
    <property type="match status" value="1"/>
</dbReference>
<dbReference type="SUPFAM" id="SSF48452">
    <property type="entry name" value="TPR-like"/>
    <property type="match status" value="1"/>
</dbReference>
<dbReference type="GO" id="GO:0030942">
    <property type="term" value="F:endoplasmic reticulum signal peptide binding"/>
    <property type="evidence" value="ECO:0007669"/>
    <property type="project" value="InterPro"/>
</dbReference>
<evidence type="ECO:0000256" key="4">
    <source>
        <dbReference type="ARBA" id="ARBA00009352"/>
    </source>
</evidence>
<evidence type="ECO:0000256" key="9">
    <source>
        <dbReference type="ARBA" id="ARBA00023242"/>
    </source>
</evidence>
<dbReference type="GO" id="GO:0005829">
    <property type="term" value="C:cytosol"/>
    <property type="evidence" value="ECO:0007669"/>
    <property type="project" value="UniProtKB-ARBA"/>
</dbReference>
<evidence type="ECO:0000256" key="14">
    <source>
        <dbReference type="SAM" id="SignalP"/>
    </source>
</evidence>
<feature type="region of interest" description="Disordered" evidence="13">
    <location>
        <begin position="612"/>
        <end position="641"/>
    </location>
</feature>
<evidence type="ECO:0000256" key="5">
    <source>
        <dbReference type="ARBA" id="ARBA00022490"/>
    </source>
</evidence>
<dbReference type="GO" id="GO:0005783">
    <property type="term" value="C:endoplasmic reticulum"/>
    <property type="evidence" value="ECO:0007669"/>
    <property type="project" value="UniProtKB-SubCell"/>
</dbReference>
<dbReference type="GO" id="GO:0005047">
    <property type="term" value="F:signal recognition particle binding"/>
    <property type="evidence" value="ECO:0007669"/>
    <property type="project" value="InterPro"/>
</dbReference>
<dbReference type="AlphaFoldDB" id="A0A915PQE9"/>
<dbReference type="FunFam" id="1.10.3450.40:FF:000001">
    <property type="entry name" value="Signal recognition particle subunit SRP68"/>
    <property type="match status" value="1"/>
</dbReference>
<reference evidence="16" key="1">
    <citation type="submission" date="2022-11" db="UniProtKB">
        <authorList>
            <consortium name="WormBaseParasite"/>
        </authorList>
    </citation>
    <scope>IDENTIFICATION</scope>
</reference>
<keyword evidence="8 12" id="KW-0733">Signal recognition particle</keyword>
<comment type="function">
    <text evidence="12">Component of the signal recognition particle (SRP) complex, a ribonucleoprotein complex that mediates the cotranslational targeting of secretory and membrane proteins to the endoplasmic reticulum (ER). The SRP complex interacts with the signal sequence in nascent secretory and membrane proteins and directs them to the membrane of the ER.</text>
</comment>
<evidence type="ECO:0000256" key="13">
    <source>
        <dbReference type="SAM" id="MobiDB-lite"/>
    </source>
</evidence>
<keyword evidence="14" id="KW-0732">Signal</keyword>
<dbReference type="GO" id="GO:0005730">
    <property type="term" value="C:nucleolus"/>
    <property type="evidence" value="ECO:0007669"/>
    <property type="project" value="UniProtKB-SubCell"/>
</dbReference>
<keyword evidence="15" id="KW-1185">Reference proteome</keyword>
<keyword evidence="5 12" id="KW-0963">Cytoplasm</keyword>
<accession>A0A915PQE9</accession>
<keyword evidence="7 12" id="KW-0694">RNA-binding</keyword>
<feature type="signal peptide" evidence="14">
    <location>
        <begin position="1"/>
        <end position="23"/>
    </location>
</feature>
<evidence type="ECO:0000256" key="7">
    <source>
        <dbReference type="ARBA" id="ARBA00022884"/>
    </source>
</evidence>
<evidence type="ECO:0000256" key="10">
    <source>
        <dbReference type="ARBA" id="ARBA00023274"/>
    </source>
</evidence>
<keyword evidence="6" id="KW-0256">Endoplasmic reticulum</keyword>
<evidence type="ECO:0000256" key="6">
    <source>
        <dbReference type="ARBA" id="ARBA00022824"/>
    </source>
</evidence>
<dbReference type="Pfam" id="PF16969">
    <property type="entry name" value="SRP68"/>
    <property type="match status" value="1"/>
</dbReference>
<dbReference type="PIRSF" id="PIRSF038995">
    <property type="entry name" value="SRP68"/>
    <property type="match status" value="1"/>
</dbReference>
<dbReference type="InterPro" id="IPR038253">
    <property type="entry name" value="SRP68_N_sf"/>
</dbReference>
<dbReference type="InterPro" id="IPR011990">
    <property type="entry name" value="TPR-like_helical_dom_sf"/>
</dbReference>
<evidence type="ECO:0000256" key="3">
    <source>
        <dbReference type="ARBA" id="ARBA00004604"/>
    </source>
</evidence>
<dbReference type="InterPro" id="IPR034652">
    <property type="entry name" value="SRP68-RBD"/>
</dbReference>
<comment type="similarity">
    <text evidence="4 12">Belongs to the SRP68 family.</text>
</comment>
<keyword evidence="9" id="KW-0539">Nucleus</keyword>
<comment type="subcellular location">
    <subcellularLocation>
        <location evidence="2 12">Cytoplasm</location>
    </subcellularLocation>
    <subcellularLocation>
        <location evidence="1">Endoplasmic reticulum</location>
    </subcellularLocation>
    <subcellularLocation>
        <location evidence="3">Nucleus</location>
        <location evidence="3">Nucleolus</location>
    </subcellularLocation>
</comment>
<sequence length="653" mass="75267">MVLLEIFMHSLTISLEVLYYCDSGNDGWNIAIRVGMAVEHQKDSALLASFATLSILELIKDAQQKHGLRHGDYQRYRGYCARRVRRIRKSLGFTHVHKGVSKHGAKFTPRKLSFDIVTEERCLQIAVFDAERNWSYAIQLKQEAGEDSHSRKRFHMIGKLRRAVKHSSNLESVIKSCERADAVTRLESQAYNSWMNGCLRFELKEWKAALEYFRTAKKIYEKLAAVVKLPDLVELYKVRCREIQPQMRYCEFNCGDDASRDVAMSEMINMRLQLGDEEGLLQEDFDKLIAELRTKAVVSCVRDIEWGNEKVVVTSDNVKNLLQALEQFDNELAQTTVHEDKMTLYEQLLNNIRDVIQTLNEEQKKLVGSGTHVDGAQSPNRLTIIYLEFMRLKRTIERYVMIIAHAKTQIDKRIKPQDLIRLCDTVIENSCEILELPGAAANKDLKVAYKVKAEYYRAFRCFCMAEAHAALSKWSEANVLYDRAIQRISNTSVLLENANENVFIVEKEDDLRDLQKQITASKFTSQANRLADAAGGNKFDAKQEILDSRYLVDTLDEFRKIKFEHLHKAEQSVRVISVPPSFIPMPNKPMFFDLALNHVKMPDLESKISSYASDKKEVSRSNERKEKGIKSRDEQDTNQRGIGGLVKGWFWRK</sequence>
<dbReference type="InterPro" id="IPR026258">
    <property type="entry name" value="SRP68"/>
</dbReference>
<name>A0A915PQE9_9BILA</name>
<dbReference type="Proteomes" id="UP000887581">
    <property type="component" value="Unplaced"/>
</dbReference>
<dbReference type="GO" id="GO:0006614">
    <property type="term" value="P:SRP-dependent cotranslational protein targeting to membrane"/>
    <property type="evidence" value="ECO:0007669"/>
    <property type="project" value="InterPro"/>
</dbReference>
<evidence type="ECO:0000256" key="1">
    <source>
        <dbReference type="ARBA" id="ARBA00004240"/>
    </source>
</evidence>
<dbReference type="PANTHER" id="PTHR12860:SF0">
    <property type="entry name" value="SIGNAL RECOGNITION PARTICLE SUBUNIT SRP68"/>
    <property type="match status" value="1"/>
</dbReference>
<protein>
    <recommendedName>
        <fullName evidence="11 12">Signal recognition particle subunit SRP68</fullName>
        <shortName evidence="12">SRP68</shortName>
    </recommendedName>
</protein>
<feature type="compositionally biased region" description="Basic and acidic residues" evidence="13">
    <location>
        <begin position="613"/>
        <end position="637"/>
    </location>
</feature>
<evidence type="ECO:0000313" key="15">
    <source>
        <dbReference type="Proteomes" id="UP000887581"/>
    </source>
</evidence>
<evidence type="ECO:0000256" key="8">
    <source>
        <dbReference type="ARBA" id="ARBA00023135"/>
    </source>
</evidence>
<dbReference type="Gene3D" id="1.10.3450.40">
    <property type="entry name" value="Signal recognition particle, SRP68 subunit, RNA-binding domain"/>
    <property type="match status" value="1"/>
</dbReference>
<dbReference type="GO" id="GO:0005786">
    <property type="term" value="C:signal recognition particle, endoplasmic reticulum targeting"/>
    <property type="evidence" value="ECO:0007669"/>
    <property type="project" value="UniProtKB-KW"/>
</dbReference>
<dbReference type="GO" id="GO:0008312">
    <property type="term" value="F:7S RNA binding"/>
    <property type="evidence" value="ECO:0007669"/>
    <property type="project" value="InterPro"/>
</dbReference>
<evidence type="ECO:0000256" key="11">
    <source>
        <dbReference type="ARBA" id="ARBA00029498"/>
    </source>
</evidence>
<feature type="chain" id="PRO_5037779473" description="Signal recognition particle subunit SRP68" evidence="14">
    <location>
        <begin position="24"/>
        <end position="653"/>
    </location>
</feature>
<keyword evidence="10 12" id="KW-0687">Ribonucleoprotein</keyword>
<organism evidence="15 16">
    <name type="scientific">Setaria digitata</name>
    <dbReference type="NCBI Taxonomy" id="48799"/>
    <lineage>
        <taxon>Eukaryota</taxon>
        <taxon>Metazoa</taxon>
        <taxon>Ecdysozoa</taxon>
        <taxon>Nematoda</taxon>
        <taxon>Chromadorea</taxon>
        <taxon>Rhabditida</taxon>
        <taxon>Spirurina</taxon>
        <taxon>Spiruromorpha</taxon>
        <taxon>Filarioidea</taxon>
        <taxon>Setariidae</taxon>
        <taxon>Setaria</taxon>
    </lineage>
</organism>